<dbReference type="InterPro" id="IPR009019">
    <property type="entry name" value="KH_sf_prok-type"/>
</dbReference>
<evidence type="ECO:0000256" key="7">
    <source>
        <dbReference type="PROSITE-ProRule" id="PRU01050"/>
    </source>
</evidence>
<keyword evidence="6" id="KW-0472">Membrane</keyword>
<comment type="subcellular location">
    <subcellularLocation>
        <location evidence="6">Cytoplasm</location>
    </subcellularLocation>
    <subcellularLocation>
        <location evidence="6">Cell membrane</location>
        <topology evidence="6">Peripheral membrane protein</topology>
    </subcellularLocation>
</comment>
<keyword evidence="4 6" id="KW-0694">RNA-binding</keyword>
<dbReference type="Pfam" id="PF07650">
    <property type="entry name" value="KH_2"/>
    <property type="match status" value="1"/>
</dbReference>
<dbReference type="GO" id="GO:0043024">
    <property type="term" value="F:ribosomal small subunit binding"/>
    <property type="evidence" value="ECO:0007669"/>
    <property type="project" value="TreeGrafter"/>
</dbReference>
<dbReference type="Gene3D" id="3.30.300.20">
    <property type="match status" value="1"/>
</dbReference>
<dbReference type="RefSeq" id="WP_089182558.1">
    <property type="nucleotide sequence ID" value="NZ_CP043427.1"/>
</dbReference>
<keyword evidence="10" id="KW-1185">Reference proteome</keyword>
<dbReference type="GO" id="GO:0003924">
    <property type="term" value="F:GTPase activity"/>
    <property type="evidence" value="ECO:0007669"/>
    <property type="project" value="UniProtKB-UniRule"/>
</dbReference>
<dbReference type="GO" id="GO:0000028">
    <property type="term" value="P:ribosomal small subunit assembly"/>
    <property type="evidence" value="ECO:0007669"/>
    <property type="project" value="TreeGrafter"/>
</dbReference>
<dbReference type="InterPro" id="IPR015946">
    <property type="entry name" value="KH_dom-like_a/b"/>
</dbReference>
<evidence type="ECO:0000256" key="2">
    <source>
        <dbReference type="ARBA" id="ARBA00020484"/>
    </source>
</evidence>
<dbReference type="SUPFAM" id="SSF52540">
    <property type="entry name" value="P-loop containing nucleoside triphosphate hydrolases"/>
    <property type="match status" value="1"/>
</dbReference>
<dbReference type="InterPro" id="IPR004044">
    <property type="entry name" value="KH_dom_type_2"/>
</dbReference>
<dbReference type="GO" id="GO:0005886">
    <property type="term" value="C:plasma membrane"/>
    <property type="evidence" value="ECO:0007669"/>
    <property type="project" value="UniProtKB-SubCell"/>
</dbReference>
<dbReference type="GeneID" id="93090735"/>
<feature type="region of interest" description="G4" evidence="7">
    <location>
        <begin position="116"/>
        <end position="119"/>
    </location>
</feature>
<dbReference type="STRING" id="32024.GCA_000788295_00031"/>
<keyword evidence="5 6" id="KW-0342">GTP-binding</keyword>
<gene>
    <name evidence="6 9" type="primary">era</name>
    <name evidence="9" type="ORF">NCTC12475_00287</name>
</gene>
<feature type="binding site" evidence="6">
    <location>
        <begin position="10"/>
        <end position="17"/>
    </location>
    <ligand>
        <name>GTP</name>
        <dbReference type="ChEBI" id="CHEBI:37565"/>
    </ligand>
</feature>
<evidence type="ECO:0000313" key="10">
    <source>
        <dbReference type="Proteomes" id="UP000254920"/>
    </source>
</evidence>
<organism evidence="9 10">
    <name type="scientific">Campylobacter sputorum subsp. sputorum</name>
    <dbReference type="NCBI Taxonomy" id="32024"/>
    <lineage>
        <taxon>Bacteria</taxon>
        <taxon>Pseudomonadati</taxon>
        <taxon>Campylobacterota</taxon>
        <taxon>Epsilonproteobacteria</taxon>
        <taxon>Campylobacterales</taxon>
        <taxon>Campylobacteraceae</taxon>
        <taxon>Campylobacter</taxon>
    </lineage>
</organism>
<dbReference type="NCBIfam" id="NF000908">
    <property type="entry name" value="PRK00089.1"/>
    <property type="match status" value="1"/>
</dbReference>
<dbReference type="GO" id="GO:0005525">
    <property type="term" value="F:GTP binding"/>
    <property type="evidence" value="ECO:0007669"/>
    <property type="project" value="UniProtKB-UniRule"/>
</dbReference>
<evidence type="ECO:0000256" key="6">
    <source>
        <dbReference type="HAMAP-Rule" id="MF_00367"/>
    </source>
</evidence>
<feature type="region of interest" description="G3" evidence="7">
    <location>
        <begin position="57"/>
        <end position="60"/>
    </location>
</feature>
<dbReference type="OrthoDB" id="9805918at2"/>
<protein>
    <recommendedName>
        <fullName evidence="2 6">GTPase Era</fullName>
    </recommendedName>
</protein>
<feature type="binding site" evidence="6">
    <location>
        <begin position="116"/>
        <end position="119"/>
    </location>
    <ligand>
        <name>GTP</name>
        <dbReference type="ChEBI" id="CHEBI:37565"/>
    </ligand>
</feature>
<dbReference type="PANTHER" id="PTHR42698">
    <property type="entry name" value="GTPASE ERA"/>
    <property type="match status" value="1"/>
</dbReference>
<evidence type="ECO:0000313" key="9">
    <source>
        <dbReference type="EMBL" id="SUX09966.1"/>
    </source>
</evidence>
<feature type="region of interest" description="G5" evidence="7">
    <location>
        <begin position="146"/>
        <end position="148"/>
    </location>
</feature>
<keyword evidence="6" id="KW-1003">Cell membrane</keyword>
<dbReference type="EMBL" id="UFVD01000001">
    <property type="protein sequence ID" value="SUX09966.1"/>
    <property type="molecule type" value="Genomic_DNA"/>
</dbReference>
<sequence>MKSGFVSLVGRTNSGKSSLLNYLLNEKIAMVSHKINATRRKISGIVMHENNQIIFTDTPGLHESNKTLNSFMIDEAKKMIGDCDLILFLACIHDSLQNYEKFLSLERKNPHILVLTKIDEANDKKILQKITEYQKYQNEFLSLIPINTKKQIFKKLILDEICKFLPTHEYYYDPQIISTNNQKDIIRDLILEAVYENVSDEVPYGSDVKIDKIIEKNDIIEIYATIYTDTKSHKSILIGKNGETSKRIGITSRKTISNFLQKKVFINLNIHIIKNWTKNINLIKNLI</sequence>
<dbReference type="PROSITE" id="PS51713">
    <property type="entry name" value="G_ERA"/>
    <property type="match status" value="1"/>
</dbReference>
<dbReference type="AlphaFoldDB" id="A0A381DHB7"/>
<evidence type="ECO:0000256" key="4">
    <source>
        <dbReference type="ARBA" id="ARBA00022884"/>
    </source>
</evidence>
<evidence type="ECO:0000256" key="1">
    <source>
        <dbReference type="ARBA" id="ARBA00007921"/>
    </source>
</evidence>
<name>A0A381DHB7_9BACT</name>
<evidence type="ECO:0000256" key="3">
    <source>
        <dbReference type="ARBA" id="ARBA00022741"/>
    </source>
</evidence>
<dbReference type="CDD" id="cd22534">
    <property type="entry name" value="KH-II_Era"/>
    <property type="match status" value="1"/>
</dbReference>
<keyword evidence="6" id="KW-0963">Cytoplasm</keyword>
<keyword evidence="6" id="KW-0690">Ribosome biogenesis</keyword>
<evidence type="ECO:0000256" key="5">
    <source>
        <dbReference type="ARBA" id="ARBA00023134"/>
    </source>
</evidence>
<feature type="region of interest" description="G2" evidence="7">
    <location>
        <begin position="36"/>
        <end position="40"/>
    </location>
</feature>
<dbReference type="GO" id="GO:0005829">
    <property type="term" value="C:cytosol"/>
    <property type="evidence" value="ECO:0007669"/>
    <property type="project" value="TreeGrafter"/>
</dbReference>
<dbReference type="PROSITE" id="PS50823">
    <property type="entry name" value="KH_TYPE_2"/>
    <property type="match status" value="1"/>
</dbReference>
<dbReference type="InterPro" id="IPR005225">
    <property type="entry name" value="Small_GTP-bd"/>
</dbReference>
<dbReference type="NCBIfam" id="TIGR00231">
    <property type="entry name" value="small_GTP"/>
    <property type="match status" value="1"/>
</dbReference>
<dbReference type="NCBIfam" id="TIGR00436">
    <property type="entry name" value="era"/>
    <property type="match status" value="1"/>
</dbReference>
<proteinExistence type="inferred from homology"/>
<dbReference type="InterPro" id="IPR027417">
    <property type="entry name" value="P-loop_NTPase"/>
</dbReference>
<dbReference type="GO" id="GO:0070181">
    <property type="term" value="F:small ribosomal subunit rRNA binding"/>
    <property type="evidence" value="ECO:0007669"/>
    <property type="project" value="UniProtKB-UniRule"/>
</dbReference>
<dbReference type="InterPro" id="IPR030388">
    <property type="entry name" value="G_ERA_dom"/>
</dbReference>
<dbReference type="Proteomes" id="UP000254920">
    <property type="component" value="Unassembled WGS sequence"/>
</dbReference>
<comment type="similarity">
    <text evidence="1 6 7 8">Belongs to the TRAFAC class TrmE-Era-EngA-EngB-Septin-like GTPase superfamily. Era GTPase family.</text>
</comment>
<comment type="function">
    <text evidence="6">An essential GTPase that binds both GDP and GTP, with rapid nucleotide exchange. Plays a role in 16S rRNA processing and 30S ribosomal subunit biogenesis and possibly also in cell cycle regulation and energy metabolism.</text>
</comment>
<accession>A0A381DHB7</accession>
<keyword evidence="3 6" id="KW-0547">Nucleotide-binding</keyword>
<dbReference type="SUPFAM" id="SSF54814">
    <property type="entry name" value="Prokaryotic type KH domain (KH-domain type II)"/>
    <property type="match status" value="1"/>
</dbReference>
<dbReference type="InterPro" id="IPR005662">
    <property type="entry name" value="GTPase_Era-like"/>
</dbReference>
<dbReference type="CDD" id="cd04163">
    <property type="entry name" value="Era"/>
    <property type="match status" value="1"/>
</dbReference>
<evidence type="ECO:0000256" key="8">
    <source>
        <dbReference type="RuleBase" id="RU003761"/>
    </source>
</evidence>
<dbReference type="PANTHER" id="PTHR42698:SF1">
    <property type="entry name" value="GTPASE ERA, MITOCHONDRIAL"/>
    <property type="match status" value="1"/>
</dbReference>
<dbReference type="HAMAP" id="MF_00367">
    <property type="entry name" value="GTPase_Era"/>
    <property type="match status" value="1"/>
</dbReference>
<reference evidence="9 10" key="1">
    <citation type="submission" date="2018-06" db="EMBL/GenBank/DDBJ databases">
        <authorList>
            <consortium name="Pathogen Informatics"/>
            <person name="Doyle S."/>
        </authorList>
    </citation>
    <scope>NUCLEOTIDE SEQUENCE [LARGE SCALE GENOMIC DNA]</scope>
    <source>
        <strain evidence="9 10">NCTC12475</strain>
    </source>
</reference>
<keyword evidence="6" id="KW-0699">rRNA-binding</keyword>
<dbReference type="Gene3D" id="3.40.50.300">
    <property type="entry name" value="P-loop containing nucleotide triphosphate hydrolases"/>
    <property type="match status" value="1"/>
</dbReference>
<feature type="region of interest" description="G1" evidence="7">
    <location>
        <begin position="10"/>
        <end position="17"/>
    </location>
</feature>
<feature type="binding site" evidence="6">
    <location>
        <begin position="57"/>
        <end position="61"/>
    </location>
    <ligand>
        <name>GTP</name>
        <dbReference type="ChEBI" id="CHEBI:37565"/>
    </ligand>
</feature>
<dbReference type="InterPro" id="IPR006073">
    <property type="entry name" value="GTP-bd"/>
</dbReference>
<dbReference type="Pfam" id="PF01926">
    <property type="entry name" value="MMR_HSR1"/>
    <property type="match status" value="1"/>
</dbReference>
<comment type="subunit">
    <text evidence="6">Monomer.</text>
</comment>